<gene>
    <name evidence="2" type="ORF">AMTR_s00013p00029130</name>
</gene>
<sequence>MHLQSVNSTSSHLTTHPESHSSSSTFYSSCKDSEPPSDQLLLGRPLPPLAFLRFEPQGTMSNLLVRKQLRFCYSSLPATPSPRLFLLLLLLLLRHAIPPLRTGRSLTIIMRSLPEHKKFHSVELSHNGDFVRRILPIHLWENQELKRTALTSSC</sequence>
<protein>
    <submittedName>
        <fullName evidence="2">Uncharacterized protein</fullName>
    </submittedName>
</protein>
<name>W1PPU4_AMBTC</name>
<evidence type="ECO:0000256" key="1">
    <source>
        <dbReference type="SAM" id="MobiDB-lite"/>
    </source>
</evidence>
<dbReference type="HOGENOM" id="CLU_1706634_0_0_1"/>
<reference evidence="3" key="1">
    <citation type="journal article" date="2013" name="Science">
        <title>The Amborella genome and the evolution of flowering plants.</title>
        <authorList>
            <consortium name="Amborella Genome Project"/>
        </authorList>
    </citation>
    <scope>NUCLEOTIDE SEQUENCE [LARGE SCALE GENOMIC DNA]</scope>
</reference>
<dbReference type="AlphaFoldDB" id="W1PPU4"/>
<evidence type="ECO:0000313" key="2">
    <source>
        <dbReference type="EMBL" id="ERN09824.1"/>
    </source>
</evidence>
<dbReference type="EMBL" id="KI392979">
    <property type="protein sequence ID" value="ERN09824.1"/>
    <property type="molecule type" value="Genomic_DNA"/>
</dbReference>
<keyword evidence="3" id="KW-1185">Reference proteome</keyword>
<proteinExistence type="predicted"/>
<dbReference type="Gramene" id="ERN09824">
    <property type="protein sequence ID" value="ERN09824"/>
    <property type="gene ID" value="AMTR_s00013p00029130"/>
</dbReference>
<accession>W1PPU4</accession>
<feature type="compositionally biased region" description="Low complexity" evidence="1">
    <location>
        <begin position="8"/>
        <end position="30"/>
    </location>
</feature>
<dbReference type="Proteomes" id="UP000017836">
    <property type="component" value="Unassembled WGS sequence"/>
</dbReference>
<feature type="region of interest" description="Disordered" evidence="1">
    <location>
        <begin position="1"/>
        <end position="32"/>
    </location>
</feature>
<evidence type="ECO:0000313" key="3">
    <source>
        <dbReference type="Proteomes" id="UP000017836"/>
    </source>
</evidence>
<organism evidence="2 3">
    <name type="scientific">Amborella trichopoda</name>
    <dbReference type="NCBI Taxonomy" id="13333"/>
    <lineage>
        <taxon>Eukaryota</taxon>
        <taxon>Viridiplantae</taxon>
        <taxon>Streptophyta</taxon>
        <taxon>Embryophyta</taxon>
        <taxon>Tracheophyta</taxon>
        <taxon>Spermatophyta</taxon>
        <taxon>Magnoliopsida</taxon>
        <taxon>Amborellales</taxon>
        <taxon>Amborellaceae</taxon>
        <taxon>Amborella</taxon>
    </lineage>
</organism>